<evidence type="ECO:0000313" key="2">
    <source>
        <dbReference type="EMBL" id="KAE9407235.1"/>
    </source>
</evidence>
<feature type="coiled-coil region" evidence="1">
    <location>
        <begin position="3"/>
        <end position="30"/>
    </location>
</feature>
<name>A0A6A4IF14_9AGAR</name>
<evidence type="ECO:0000313" key="3">
    <source>
        <dbReference type="Proteomes" id="UP000799118"/>
    </source>
</evidence>
<sequence>RQISETEARVENLEAQISELMHQKDAKLVELASFRNILSPVRRIPVEILSEIFELACLPKDGIFHAGHAIVLYTHTLSSVCAAWRKVVLATPRLW</sequence>
<dbReference type="EMBL" id="ML769397">
    <property type="protein sequence ID" value="KAE9407235.1"/>
    <property type="molecule type" value="Genomic_DNA"/>
</dbReference>
<evidence type="ECO:0000256" key="1">
    <source>
        <dbReference type="SAM" id="Coils"/>
    </source>
</evidence>
<keyword evidence="1" id="KW-0175">Coiled coil</keyword>
<feature type="non-terminal residue" evidence="2">
    <location>
        <position position="95"/>
    </location>
</feature>
<feature type="non-terminal residue" evidence="2">
    <location>
        <position position="1"/>
    </location>
</feature>
<protein>
    <submittedName>
        <fullName evidence="2">Uncharacterized protein</fullName>
    </submittedName>
</protein>
<proteinExistence type="predicted"/>
<reference evidence="2" key="1">
    <citation type="journal article" date="2019" name="Environ. Microbiol.">
        <title>Fungal ecological strategies reflected in gene transcription - a case study of two litter decomposers.</title>
        <authorList>
            <person name="Barbi F."/>
            <person name="Kohler A."/>
            <person name="Barry K."/>
            <person name="Baskaran P."/>
            <person name="Daum C."/>
            <person name="Fauchery L."/>
            <person name="Ihrmark K."/>
            <person name="Kuo A."/>
            <person name="LaButti K."/>
            <person name="Lipzen A."/>
            <person name="Morin E."/>
            <person name="Grigoriev I.V."/>
            <person name="Henrissat B."/>
            <person name="Lindahl B."/>
            <person name="Martin F."/>
        </authorList>
    </citation>
    <scope>NUCLEOTIDE SEQUENCE</scope>
    <source>
        <strain evidence="2">JB14</strain>
    </source>
</reference>
<gene>
    <name evidence="2" type="ORF">BT96DRAFT_787298</name>
</gene>
<dbReference type="OrthoDB" id="3269400at2759"/>
<keyword evidence="3" id="KW-1185">Reference proteome</keyword>
<dbReference type="Proteomes" id="UP000799118">
    <property type="component" value="Unassembled WGS sequence"/>
</dbReference>
<dbReference type="AlphaFoldDB" id="A0A6A4IF14"/>
<accession>A0A6A4IF14</accession>
<organism evidence="2 3">
    <name type="scientific">Gymnopus androsaceus JB14</name>
    <dbReference type="NCBI Taxonomy" id="1447944"/>
    <lineage>
        <taxon>Eukaryota</taxon>
        <taxon>Fungi</taxon>
        <taxon>Dikarya</taxon>
        <taxon>Basidiomycota</taxon>
        <taxon>Agaricomycotina</taxon>
        <taxon>Agaricomycetes</taxon>
        <taxon>Agaricomycetidae</taxon>
        <taxon>Agaricales</taxon>
        <taxon>Marasmiineae</taxon>
        <taxon>Omphalotaceae</taxon>
        <taxon>Gymnopus</taxon>
    </lineage>
</organism>